<evidence type="ECO:0008006" key="4">
    <source>
        <dbReference type="Google" id="ProtNLM"/>
    </source>
</evidence>
<feature type="compositionally biased region" description="Basic and acidic residues" evidence="1">
    <location>
        <begin position="50"/>
        <end position="59"/>
    </location>
</feature>
<gene>
    <name evidence="2" type="ORF">M9Y10_041377</name>
</gene>
<evidence type="ECO:0000313" key="2">
    <source>
        <dbReference type="EMBL" id="KAK8885919.1"/>
    </source>
</evidence>
<accession>A0ABR2K4A0</accession>
<evidence type="ECO:0000256" key="1">
    <source>
        <dbReference type="SAM" id="MobiDB-lite"/>
    </source>
</evidence>
<proteinExistence type="predicted"/>
<name>A0ABR2K4A0_9EUKA</name>
<comment type="caution">
    <text evidence="2">The sequence shown here is derived from an EMBL/GenBank/DDBJ whole genome shotgun (WGS) entry which is preliminary data.</text>
</comment>
<dbReference type="EMBL" id="JAPFFF010000007">
    <property type="protein sequence ID" value="KAK8885919.1"/>
    <property type="molecule type" value="Genomic_DNA"/>
</dbReference>
<keyword evidence="3" id="KW-1185">Reference proteome</keyword>
<reference evidence="2 3" key="1">
    <citation type="submission" date="2024-04" db="EMBL/GenBank/DDBJ databases">
        <title>Tritrichomonas musculus Genome.</title>
        <authorList>
            <person name="Alves-Ferreira E."/>
            <person name="Grigg M."/>
            <person name="Lorenzi H."/>
            <person name="Galac M."/>
        </authorList>
    </citation>
    <scope>NUCLEOTIDE SEQUENCE [LARGE SCALE GENOMIC DNA]</scope>
    <source>
        <strain evidence="2 3">EAF2021</strain>
    </source>
</reference>
<sequence>MKKNPASKVSKLQLESKNQMTRSKRLQKTAKSVETRNKELGLTSKPFMSDLKDQSKKEYAPNGISPGHVRREDILALLKDLINKSNIDKEIKIADIDRATYTLMDSITSLITAKSPGIIQAIVNNNFQDLPFKEKLVRSELLVQKWSQYIDEIQFQMQHSQLPIFQEDDDNSLEALFNNSSEDNWTLNDDCPPLGWLSSQAFSYDF</sequence>
<feature type="region of interest" description="Disordered" evidence="1">
    <location>
        <begin position="1"/>
        <end position="65"/>
    </location>
</feature>
<dbReference type="Proteomes" id="UP001470230">
    <property type="component" value="Unassembled WGS sequence"/>
</dbReference>
<organism evidence="2 3">
    <name type="scientific">Tritrichomonas musculus</name>
    <dbReference type="NCBI Taxonomy" id="1915356"/>
    <lineage>
        <taxon>Eukaryota</taxon>
        <taxon>Metamonada</taxon>
        <taxon>Parabasalia</taxon>
        <taxon>Tritrichomonadida</taxon>
        <taxon>Tritrichomonadidae</taxon>
        <taxon>Tritrichomonas</taxon>
    </lineage>
</organism>
<evidence type="ECO:0000313" key="3">
    <source>
        <dbReference type="Proteomes" id="UP001470230"/>
    </source>
</evidence>
<protein>
    <recommendedName>
        <fullName evidence="4">TFIIS N-terminal domain-containing protein</fullName>
    </recommendedName>
</protein>